<dbReference type="Gene3D" id="4.10.240.10">
    <property type="entry name" value="Zn(2)-C6 fungal-type DNA-binding domain"/>
    <property type="match status" value="1"/>
</dbReference>
<evidence type="ECO:0000313" key="5">
    <source>
        <dbReference type="EMBL" id="KAK7402486.1"/>
    </source>
</evidence>
<dbReference type="PANTHER" id="PTHR47256:SF3">
    <property type="entry name" value="ZN(II)2CYS6 TRANSCRIPTION FACTOR (EUROFUNG)"/>
    <property type="match status" value="1"/>
</dbReference>
<evidence type="ECO:0000256" key="1">
    <source>
        <dbReference type="ARBA" id="ARBA00022723"/>
    </source>
</evidence>
<evidence type="ECO:0000259" key="4">
    <source>
        <dbReference type="PROSITE" id="PS50048"/>
    </source>
</evidence>
<dbReference type="SUPFAM" id="SSF57701">
    <property type="entry name" value="Zn2/Cys6 DNA-binding domain"/>
    <property type="match status" value="1"/>
</dbReference>
<evidence type="ECO:0000256" key="3">
    <source>
        <dbReference type="SAM" id="MobiDB-lite"/>
    </source>
</evidence>
<dbReference type="InterPro" id="IPR053187">
    <property type="entry name" value="Notoamide_regulator"/>
</dbReference>
<keyword evidence="1" id="KW-0479">Metal-binding</keyword>
<dbReference type="SMART" id="SM00066">
    <property type="entry name" value="GAL4"/>
    <property type="match status" value="1"/>
</dbReference>
<protein>
    <recommendedName>
        <fullName evidence="4">Zn(2)-C6 fungal-type domain-containing protein</fullName>
    </recommendedName>
</protein>
<dbReference type="PROSITE" id="PS50048">
    <property type="entry name" value="ZN2_CY6_FUNGAL_2"/>
    <property type="match status" value="1"/>
</dbReference>
<dbReference type="PROSITE" id="PS00463">
    <property type="entry name" value="ZN2_CY6_FUNGAL_1"/>
    <property type="match status" value="1"/>
</dbReference>
<proteinExistence type="predicted"/>
<gene>
    <name evidence="5" type="ORF">QQX98_011764</name>
</gene>
<dbReference type="CDD" id="cd00067">
    <property type="entry name" value="GAL4"/>
    <property type="match status" value="1"/>
</dbReference>
<accession>A0ABR1GKU4</accession>
<dbReference type="EMBL" id="JAZAVJ010000300">
    <property type="protein sequence ID" value="KAK7402486.1"/>
    <property type="molecule type" value="Genomic_DNA"/>
</dbReference>
<dbReference type="PANTHER" id="PTHR47256">
    <property type="entry name" value="ZN(II)2CYS6 TRANSCRIPTION FACTOR (EUROFUNG)-RELATED"/>
    <property type="match status" value="1"/>
</dbReference>
<dbReference type="InterPro" id="IPR007219">
    <property type="entry name" value="XnlR_reg_dom"/>
</dbReference>
<evidence type="ECO:0000313" key="6">
    <source>
        <dbReference type="Proteomes" id="UP001498476"/>
    </source>
</evidence>
<sequence>MVSSAPLQRILPRPAAEVEPETQEQPPPLLPKPKERSHTAIACLRCRARKSKCKGQQPTCISCEVVGAVCIYSAPENPANAIIRELEGQYNEASNVLNTLHQQDLSTAIQMLLRLRAAEGPEILAVLNREAAQEAPRLSGLPQPFPLMEGTEPVPGDDSEGVYRVHAVRRSPEILLEELPLAQWTQVPLDEGTLNHLLALFWTWDNSLARIIDRDLFLEHLRTRGNPMLNTRATIPGGFCSEALVNAMLAIATMYYGDSTSTEDSVRAHGRVFADESFRLLAVQDQPSSIPLLQAIAFAWVYEEATGNWKRASELLEHLFYIHATSTFFSTNPVPQTTEGVTVDERVQHALASIAWGFYSLDAKIHVPLGSPMWTKKPALPKPYQGDPSPYHGTVNSTWSPYPRLNQNQPLYQKEGMLAECEFAEFSDRVLYCAEDDRVSIVPDIGRCKALYNELLHRKSALHEQFGNERGLIPPKMVLQLFYDMLAIKLLEPCARFSFVEPDGGQTALCLTFQHCESMVSNMWSYRAGFGMRLGYWMLQACRNIVVTLLPHLSTSLSQGETYRKACELLYEMNPYMLLAGEILAILNDTMGTQSIEVPSGATVFFQD</sequence>
<feature type="region of interest" description="Disordered" evidence="3">
    <location>
        <begin position="1"/>
        <end position="36"/>
    </location>
</feature>
<evidence type="ECO:0000256" key="2">
    <source>
        <dbReference type="ARBA" id="ARBA00023242"/>
    </source>
</evidence>
<keyword evidence="6" id="KW-1185">Reference proteome</keyword>
<dbReference type="Proteomes" id="UP001498476">
    <property type="component" value="Unassembled WGS sequence"/>
</dbReference>
<dbReference type="Pfam" id="PF04082">
    <property type="entry name" value="Fungal_trans"/>
    <property type="match status" value="1"/>
</dbReference>
<feature type="domain" description="Zn(2)-C6 fungal-type" evidence="4">
    <location>
        <begin position="42"/>
        <end position="72"/>
    </location>
</feature>
<organism evidence="5 6">
    <name type="scientific">Neonectria punicea</name>
    <dbReference type="NCBI Taxonomy" id="979145"/>
    <lineage>
        <taxon>Eukaryota</taxon>
        <taxon>Fungi</taxon>
        <taxon>Dikarya</taxon>
        <taxon>Ascomycota</taxon>
        <taxon>Pezizomycotina</taxon>
        <taxon>Sordariomycetes</taxon>
        <taxon>Hypocreomycetidae</taxon>
        <taxon>Hypocreales</taxon>
        <taxon>Nectriaceae</taxon>
        <taxon>Neonectria</taxon>
    </lineage>
</organism>
<dbReference type="Pfam" id="PF00172">
    <property type="entry name" value="Zn_clus"/>
    <property type="match status" value="1"/>
</dbReference>
<dbReference type="InterPro" id="IPR036864">
    <property type="entry name" value="Zn2-C6_fun-type_DNA-bd_sf"/>
</dbReference>
<dbReference type="InterPro" id="IPR001138">
    <property type="entry name" value="Zn2Cys6_DnaBD"/>
</dbReference>
<reference evidence="5 6" key="1">
    <citation type="journal article" date="2025" name="Microbiol. Resour. Announc.">
        <title>Draft genome sequences for Neonectria magnoliae and Neonectria punicea, canker pathogens of Liriodendron tulipifera and Acer saccharum in West Virginia.</title>
        <authorList>
            <person name="Petronek H.M."/>
            <person name="Kasson M.T."/>
            <person name="Metheny A.M."/>
            <person name="Stauder C.M."/>
            <person name="Lovett B."/>
            <person name="Lynch S.C."/>
            <person name="Garnas J.R."/>
            <person name="Kasson L.R."/>
            <person name="Stajich J.E."/>
        </authorList>
    </citation>
    <scope>NUCLEOTIDE SEQUENCE [LARGE SCALE GENOMIC DNA]</scope>
    <source>
        <strain evidence="5 6">NRRL 64653</strain>
    </source>
</reference>
<keyword evidence="2" id="KW-0539">Nucleus</keyword>
<comment type="caution">
    <text evidence="5">The sequence shown here is derived from an EMBL/GenBank/DDBJ whole genome shotgun (WGS) entry which is preliminary data.</text>
</comment>
<dbReference type="CDD" id="cd12148">
    <property type="entry name" value="fungal_TF_MHR"/>
    <property type="match status" value="1"/>
</dbReference>
<name>A0ABR1GKU4_9HYPO</name>